<protein>
    <recommendedName>
        <fullName evidence="16 18">UvrABC system protein A</fullName>
        <shortName evidence="18">UvrA protein</shortName>
    </recommendedName>
    <alternativeName>
        <fullName evidence="17 18">Excinuclease ABC subunit A</fullName>
    </alternativeName>
</protein>
<dbReference type="InterPro" id="IPR041552">
    <property type="entry name" value="UvrA_DNA-bd"/>
</dbReference>
<dbReference type="GO" id="GO:0005737">
    <property type="term" value="C:cytoplasm"/>
    <property type="evidence" value="ECO:0007669"/>
    <property type="project" value="UniProtKB-SubCell"/>
</dbReference>
<evidence type="ECO:0000256" key="16">
    <source>
        <dbReference type="ARBA" id="ARBA00039316"/>
    </source>
</evidence>
<gene>
    <name evidence="18 20" type="primary">uvrA</name>
    <name evidence="20" type="ORF">EY643_15790</name>
</gene>
<comment type="function">
    <text evidence="18">The UvrABC repair system catalyzes the recognition and processing of DNA lesions. UvrA is an ATPase and a DNA-binding protein. A damage recognition complex composed of 2 UvrA and 2 UvrB subunits scans DNA for abnormalities. When the presence of a lesion has been verified by UvrB, the UvrA molecules dissociate.</text>
</comment>
<dbReference type="Gene3D" id="1.20.1580.10">
    <property type="entry name" value="ABC transporter ATPase like domain"/>
    <property type="match status" value="2"/>
</dbReference>
<dbReference type="InterPro" id="IPR017871">
    <property type="entry name" value="ABC_transporter-like_CS"/>
</dbReference>
<proteinExistence type="inferred from homology"/>
<keyword evidence="5 18" id="KW-0547">Nucleotide-binding</keyword>
<feature type="zinc finger region" description="C4-type" evidence="18">
    <location>
        <begin position="739"/>
        <end position="765"/>
    </location>
</feature>
<feature type="domain" description="ABC transporter" evidence="19">
    <location>
        <begin position="594"/>
        <end position="936"/>
    </location>
</feature>
<dbReference type="EMBL" id="CP036422">
    <property type="protein sequence ID" value="QFU76992.1"/>
    <property type="molecule type" value="Genomic_DNA"/>
</dbReference>
<dbReference type="GO" id="GO:0009432">
    <property type="term" value="P:SOS response"/>
    <property type="evidence" value="ECO:0007669"/>
    <property type="project" value="UniProtKB-UniRule"/>
</dbReference>
<keyword evidence="3 18" id="KW-0479">Metal-binding</keyword>
<dbReference type="GO" id="GO:0006289">
    <property type="term" value="P:nucleotide-excision repair"/>
    <property type="evidence" value="ECO:0007669"/>
    <property type="project" value="UniProtKB-UniRule"/>
</dbReference>
<comment type="similarity">
    <text evidence="15 18">Belongs to the ABC transporter superfamily. UvrA family.</text>
</comment>
<keyword evidence="7 18" id="KW-0228">DNA excision</keyword>
<evidence type="ECO:0000256" key="3">
    <source>
        <dbReference type="ARBA" id="ARBA00022723"/>
    </source>
</evidence>
<dbReference type="PROSITE" id="PS00211">
    <property type="entry name" value="ABC_TRANSPORTER_1"/>
    <property type="match status" value="2"/>
</dbReference>
<evidence type="ECO:0000256" key="6">
    <source>
        <dbReference type="ARBA" id="ARBA00022763"/>
    </source>
</evidence>
<dbReference type="Proteomes" id="UP000326287">
    <property type="component" value="Chromosome"/>
</dbReference>
<keyword evidence="13 18" id="KW-0234">DNA repair</keyword>
<evidence type="ECO:0000256" key="8">
    <source>
        <dbReference type="ARBA" id="ARBA00022771"/>
    </source>
</evidence>
<keyword evidence="6 18" id="KW-0227">DNA damage</keyword>
<keyword evidence="9 18" id="KW-0862">Zinc</keyword>
<evidence type="ECO:0000256" key="11">
    <source>
        <dbReference type="ARBA" id="ARBA00022881"/>
    </source>
</evidence>
<evidence type="ECO:0000256" key="2">
    <source>
        <dbReference type="ARBA" id="ARBA00022490"/>
    </source>
</evidence>
<dbReference type="PANTHER" id="PTHR43152">
    <property type="entry name" value="UVRABC SYSTEM PROTEIN A"/>
    <property type="match status" value="1"/>
</dbReference>
<evidence type="ECO:0000256" key="7">
    <source>
        <dbReference type="ARBA" id="ARBA00022769"/>
    </source>
</evidence>
<evidence type="ECO:0000256" key="18">
    <source>
        <dbReference type="HAMAP-Rule" id="MF_00205"/>
    </source>
</evidence>
<keyword evidence="11 18" id="KW-0267">Excision nuclease</keyword>
<dbReference type="InterPro" id="IPR013815">
    <property type="entry name" value="ATP_grasp_subdomain_1"/>
</dbReference>
<keyword evidence="10 18" id="KW-0067">ATP-binding</keyword>
<evidence type="ECO:0000256" key="12">
    <source>
        <dbReference type="ARBA" id="ARBA00023125"/>
    </source>
</evidence>
<dbReference type="Pfam" id="PF17760">
    <property type="entry name" value="UvrA_inter"/>
    <property type="match status" value="1"/>
</dbReference>
<dbReference type="SUPFAM" id="SSF52540">
    <property type="entry name" value="P-loop containing nucleoside triphosphate hydrolases"/>
    <property type="match status" value="2"/>
</dbReference>
<dbReference type="GO" id="GO:0009381">
    <property type="term" value="F:excinuclease ABC activity"/>
    <property type="evidence" value="ECO:0007669"/>
    <property type="project" value="UniProtKB-UniRule"/>
</dbReference>
<evidence type="ECO:0000256" key="5">
    <source>
        <dbReference type="ARBA" id="ARBA00022741"/>
    </source>
</evidence>
<evidence type="ECO:0000256" key="15">
    <source>
        <dbReference type="ARBA" id="ARBA00038000"/>
    </source>
</evidence>
<dbReference type="GO" id="GO:0009380">
    <property type="term" value="C:excinuclease repair complex"/>
    <property type="evidence" value="ECO:0007669"/>
    <property type="project" value="InterPro"/>
</dbReference>
<evidence type="ECO:0000256" key="17">
    <source>
        <dbReference type="ARBA" id="ARBA00042156"/>
    </source>
</evidence>
<dbReference type="InterPro" id="IPR041102">
    <property type="entry name" value="UvrA_inter"/>
</dbReference>
<dbReference type="CDD" id="cd03270">
    <property type="entry name" value="ABC_UvrA_I"/>
    <property type="match status" value="1"/>
</dbReference>
<keyword evidence="8 18" id="KW-0863">Zinc-finger</keyword>
<dbReference type="InterPro" id="IPR004602">
    <property type="entry name" value="UvrA"/>
</dbReference>
<comment type="subcellular location">
    <subcellularLocation>
        <location evidence="1 18">Cytoplasm</location>
    </subcellularLocation>
</comment>
<evidence type="ECO:0000259" key="19">
    <source>
        <dbReference type="PROSITE" id="PS50893"/>
    </source>
</evidence>
<dbReference type="InterPro" id="IPR027417">
    <property type="entry name" value="P-loop_NTPase"/>
</dbReference>
<reference evidence="20 21" key="1">
    <citation type="submission" date="2019-02" db="EMBL/GenBank/DDBJ databases">
        <authorList>
            <person name="Li S.-H."/>
        </authorList>
    </citation>
    <scope>NUCLEOTIDE SEQUENCE [LARGE SCALE GENOMIC DNA]</scope>
    <source>
        <strain evidence="20 21">IMCC14385</strain>
    </source>
</reference>
<evidence type="ECO:0000256" key="10">
    <source>
        <dbReference type="ARBA" id="ARBA00022840"/>
    </source>
</evidence>
<dbReference type="AlphaFoldDB" id="A0A5P9NML6"/>
<accession>A0A5P9NML6</accession>
<dbReference type="GO" id="GO:0016887">
    <property type="term" value="F:ATP hydrolysis activity"/>
    <property type="evidence" value="ECO:0007669"/>
    <property type="project" value="InterPro"/>
</dbReference>
<dbReference type="Gene3D" id="3.40.50.300">
    <property type="entry name" value="P-loop containing nucleotide triphosphate hydrolases"/>
    <property type="match status" value="2"/>
</dbReference>
<dbReference type="GO" id="GO:0005524">
    <property type="term" value="F:ATP binding"/>
    <property type="evidence" value="ECO:0007669"/>
    <property type="project" value="UniProtKB-UniRule"/>
</dbReference>
<feature type="binding site" evidence="18">
    <location>
        <begin position="31"/>
        <end position="38"/>
    </location>
    <ligand>
        <name>ATP</name>
        <dbReference type="ChEBI" id="CHEBI:30616"/>
    </ligand>
</feature>
<evidence type="ECO:0000256" key="14">
    <source>
        <dbReference type="ARBA" id="ARBA00023236"/>
    </source>
</evidence>
<keyword evidence="21" id="KW-1185">Reference proteome</keyword>
<dbReference type="NCBIfam" id="NF001503">
    <property type="entry name" value="PRK00349.1"/>
    <property type="match status" value="1"/>
</dbReference>
<keyword evidence="14 18" id="KW-0742">SOS response</keyword>
<dbReference type="NCBIfam" id="TIGR00630">
    <property type="entry name" value="uvra"/>
    <property type="match status" value="1"/>
</dbReference>
<dbReference type="PANTHER" id="PTHR43152:SF3">
    <property type="entry name" value="UVRABC SYSTEM PROTEIN A"/>
    <property type="match status" value="1"/>
</dbReference>
<evidence type="ECO:0000256" key="1">
    <source>
        <dbReference type="ARBA" id="ARBA00004496"/>
    </source>
</evidence>
<dbReference type="Gene3D" id="3.30.1490.20">
    <property type="entry name" value="ATP-grasp fold, A domain"/>
    <property type="match status" value="1"/>
</dbReference>
<evidence type="ECO:0000256" key="9">
    <source>
        <dbReference type="ARBA" id="ARBA00022833"/>
    </source>
</evidence>
<dbReference type="RefSeq" id="WP_153240134.1">
    <property type="nucleotide sequence ID" value="NZ_CP036422.1"/>
</dbReference>
<dbReference type="FunFam" id="1.10.8.280:FF:000001">
    <property type="entry name" value="UvrABC system protein A"/>
    <property type="match status" value="1"/>
</dbReference>
<keyword evidence="4 18" id="KW-0677">Repeat</keyword>
<dbReference type="HAMAP" id="MF_00205">
    <property type="entry name" value="UvrA"/>
    <property type="match status" value="1"/>
</dbReference>
<evidence type="ECO:0000313" key="21">
    <source>
        <dbReference type="Proteomes" id="UP000326287"/>
    </source>
</evidence>
<name>A0A5P9NML6_9GAMM</name>
<dbReference type="GO" id="GO:0003677">
    <property type="term" value="F:DNA binding"/>
    <property type="evidence" value="ECO:0007669"/>
    <property type="project" value="UniProtKB-UniRule"/>
</dbReference>
<dbReference type="Pfam" id="PF17755">
    <property type="entry name" value="UvrA_DNA-bind"/>
    <property type="match status" value="1"/>
</dbReference>
<comment type="subunit">
    <text evidence="18">Forms a heterotetramer with UvrB during the search for lesions.</text>
</comment>
<dbReference type="FunFam" id="1.20.1580.10:FF:000002">
    <property type="entry name" value="UvrABC system protein A"/>
    <property type="match status" value="1"/>
</dbReference>
<feature type="zinc finger region" description="C4-type" evidence="18">
    <location>
        <begin position="252"/>
        <end position="279"/>
    </location>
</feature>
<dbReference type="PROSITE" id="PS50893">
    <property type="entry name" value="ABC_TRANSPORTER_2"/>
    <property type="match status" value="1"/>
</dbReference>
<sequence length="948" mass="104487">MDTIHVRGARTHNLKNIDLDIPRDKLVVITGLSGSGKSSLAFDTLYAEGQRRYVESLSTYARQFLSMMEKPDMDHIEGLSPAISIEQKSTSHNPRSTVGTITEIYDYLRLLFARVGEPRCPDHGLGLQAQTVSQMVDTVLALPEGSKLMLLAPVVRERKGEHLHIFEELRAAGFVRARIDGIVTDLDDVPELEKNKKHRIEVVVDRFKVRDDLGLRLAESFETALGLTDGLASVSWMDGDGDEMAFSARFACPECGHSIDELEPRLFSFNNPAGACSGCDGLGVKQYFDPERIVLHPESSLAEGAIRGWDRRNVYYFHMLTSLAEHYGFDIDAPFESLSKKHRQVILQGSGKTEIAFSYINDRGDVFKRTHPFEGIIPNMDRRYRDTDSTSVREDLAKFLATQPCPDCEGTRLRTDARHVFVDERTLPSITDMSVGEAEDYFNALELGGRQGEIADKILKELRARYRFLVDVGLNYLTLNRSAETLSGGEAQRIRLASQIGAGLVGVMYILDEPSIGLHQRDNERLLKTLTHLRDLGNTVLVVEHDEDAIRTADHIIDIGPGAGVHGGQVVAEGTMKEILANKASLTGDYLSGRRKIDIPAKRNKPDPKKQLVLAGATGNNLQEVTLEIPVGLLTCVTGVSGSGKSTLINSTLYPLAATELNGATTLTPAAHQSIEGMHHIDKCIDIDQSPIGRTPRSNPATYTGIFTPVRELFAGTQEARSRGYKPGRFSFNVKGGRCEACQGDGVTKVEMHFLPDVYVPCDVCKGKRYNRETLEIRYKGSNIHEVLEMTVEDALEFFDAVPAIRRKLQTLMDVGLSYIRLGQAATTLSGGEAQRVKLSRELSKRDTGKTLYILDEPTTGLHFEDIKQLLEVLHRLRDHGNTMVIIEHNLDVIKTADWIVDLGPEGGSGGGQIIATGTPEDVAKTKGSFTGQFLGPLLDTKKGKAAA</sequence>
<keyword evidence="2 18" id="KW-0963">Cytoplasm</keyword>
<dbReference type="GO" id="GO:0008270">
    <property type="term" value="F:zinc ion binding"/>
    <property type="evidence" value="ECO:0007669"/>
    <property type="project" value="UniProtKB-UniRule"/>
</dbReference>
<evidence type="ECO:0000313" key="20">
    <source>
        <dbReference type="EMBL" id="QFU76992.1"/>
    </source>
</evidence>
<dbReference type="InterPro" id="IPR003439">
    <property type="entry name" value="ABC_transporter-like_ATP-bd"/>
</dbReference>
<evidence type="ECO:0000256" key="13">
    <source>
        <dbReference type="ARBA" id="ARBA00023204"/>
    </source>
</evidence>
<dbReference type="Gene3D" id="1.10.8.280">
    <property type="entry name" value="ABC transporter ATPase domain-like"/>
    <property type="match status" value="1"/>
</dbReference>
<evidence type="ECO:0000256" key="4">
    <source>
        <dbReference type="ARBA" id="ARBA00022737"/>
    </source>
</evidence>
<keyword evidence="12 18" id="KW-0238">DNA-binding</keyword>
<dbReference type="KEGG" id="halc:EY643_15790"/>
<dbReference type="CDD" id="cd03271">
    <property type="entry name" value="ABC_UvrA_II"/>
    <property type="match status" value="1"/>
</dbReference>
<dbReference type="OrthoDB" id="9809851at2"/>
<organism evidence="20 21">
    <name type="scientific">Halioglobus maricola</name>
    <dbReference type="NCBI Taxonomy" id="2601894"/>
    <lineage>
        <taxon>Bacteria</taxon>
        <taxon>Pseudomonadati</taxon>
        <taxon>Pseudomonadota</taxon>
        <taxon>Gammaproteobacteria</taxon>
        <taxon>Cellvibrionales</taxon>
        <taxon>Halieaceae</taxon>
        <taxon>Halioglobus</taxon>
    </lineage>
</organism>
<feature type="binding site" evidence="18">
    <location>
        <begin position="639"/>
        <end position="646"/>
    </location>
    <ligand>
        <name>ATP</name>
        <dbReference type="ChEBI" id="CHEBI:30616"/>
    </ligand>
</feature>